<dbReference type="KEGG" id="dpb:BABL1_gene_888"/>
<evidence type="ECO:0000256" key="2">
    <source>
        <dbReference type="ARBA" id="ARBA00023043"/>
    </source>
</evidence>
<protein>
    <submittedName>
        <fullName evidence="5">Ankyrin repeats containing protein</fullName>
    </submittedName>
</protein>
<dbReference type="Gene3D" id="1.25.40.20">
    <property type="entry name" value="Ankyrin repeat-containing domain"/>
    <property type="match status" value="1"/>
</dbReference>
<feature type="repeat" description="ANK" evidence="3">
    <location>
        <begin position="305"/>
        <end position="337"/>
    </location>
</feature>
<dbReference type="SMART" id="SM00248">
    <property type="entry name" value="ANK"/>
    <property type="match status" value="4"/>
</dbReference>
<proteinExistence type="predicted"/>
<organism evidence="5 6">
    <name type="scientific">Candidatus Babela massiliensis</name>
    <dbReference type="NCBI Taxonomy" id="673862"/>
    <lineage>
        <taxon>Bacteria</taxon>
        <taxon>Candidatus Babelota</taxon>
        <taxon>Candidatus Babeliae</taxon>
        <taxon>Candidatus Babeliales</taxon>
        <taxon>Candidatus Babeliaceae</taxon>
        <taxon>Candidatus Babela</taxon>
    </lineage>
</organism>
<dbReference type="PROSITE" id="PS50088">
    <property type="entry name" value="ANK_REPEAT"/>
    <property type="match status" value="2"/>
</dbReference>
<reference evidence="5 6" key="1">
    <citation type="journal article" date="2015" name="Biol. Direct">
        <title>Babela massiliensis, a representative of a widespread bacterial phylum with unusual adaptations to parasitism in amoebae.</title>
        <authorList>
            <person name="Pagnier I."/>
            <person name="Yutin N."/>
            <person name="Croce O."/>
            <person name="Makarova K.S."/>
            <person name="Wolf Y.I."/>
            <person name="Benamar S."/>
            <person name="Raoult D."/>
            <person name="Koonin E.V."/>
            <person name="La Scola B."/>
        </authorList>
    </citation>
    <scope>NUCLEOTIDE SEQUENCE [LARGE SCALE GENOMIC DNA]</scope>
    <source>
        <strain evidence="6">BABL1</strain>
    </source>
</reference>
<evidence type="ECO:0000256" key="3">
    <source>
        <dbReference type="PROSITE-ProRule" id="PRU00023"/>
    </source>
</evidence>
<keyword evidence="4" id="KW-1133">Transmembrane helix</keyword>
<feature type="transmembrane region" description="Helical" evidence="4">
    <location>
        <begin position="6"/>
        <end position="23"/>
    </location>
</feature>
<keyword evidence="6" id="KW-1185">Reference proteome</keyword>
<feature type="repeat" description="ANK" evidence="3">
    <location>
        <begin position="203"/>
        <end position="235"/>
    </location>
</feature>
<evidence type="ECO:0000256" key="4">
    <source>
        <dbReference type="SAM" id="Phobius"/>
    </source>
</evidence>
<dbReference type="STRING" id="673862.BABL1_gene_888"/>
<dbReference type="RefSeq" id="WP_023791030.1">
    <property type="nucleotide sequence ID" value="NC_023003.1"/>
</dbReference>
<keyword evidence="4" id="KW-0812">Transmembrane</keyword>
<evidence type="ECO:0000256" key="1">
    <source>
        <dbReference type="ARBA" id="ARBA00022737"/>
    </source>
</evidence>
<dbReference type="Proteomes" id="UP000018769">
    <property type="component" value="Chromosome I"/>
</dbReference>
<dbReference type="PROSITE" id="PS50297">
    <property type="entry name" value="ANK_REP_REGION"/>
    <property type="match status" value="2"/>
</dbReference>
<keyword evidence="4" id="KW-0472">Membrane</keyword>
<dbReference type="AlphaFoldDB" id="V6DF63"/>
<dbReference type="Pfam" id="PF12796">
    <property type="entry name" value="Ank_2"/>
    <property type="match status" value="2"/>
</dbReference>
<dbReference type="InterPro" id="IPR002110">
    <property type="entry name" value="Ankyrin_rpt"/>
</dbReference>
<accession>V6DF63</accession>
<evidence type="ECO:0000313" key="6">
    <source>
        <dbReference type="Proteomes" id="UP000018769"/>
    </source>
</evidence>
<keyword evidence="1" id="KW-0677">Repeat</keyword>
<name>V6DF63_9BACT</name>
<dbReference type="PANTHER" id="PTHR24198">
    <property type="entry name" value="ANKYRIN REPEAT AND PROTEIN KINASE DOMAIN-CONTAINING PROTEIN"/>
    <property type="match status" value="1"/>
</dbReference>
<dbReference type="PANTHER" id="PTHR24198:SF165">
    <property type="entry name" value="ANKYRIN REPEAT-CONTAINING PROTEIN-RELATED"/>
    <property type="match status" value="1"/>
</dbReference>
<evidence type="ECO:0000313" key="5">
    <source>
        <dbReference type="EMBL" id="CDK30194.1"/>
    </source>
</evidence>
<dbReference type="InterPro" id="IPR036770">
    <property type="entry name" value="Ankyrin_rpt-contain_sf"/>
</dbReference>
<keyword evidence="2 3" id="KW-0040">ANK repeat</keyword>
<gene>
    <name evidence="5" type="ORF">BABL1_gene_888</name>
</gene>
<dbReference type="EMBL" id="HG793133">
    <property type="protein sequence ID" value="CDK30194.1"/>
    <property type="molecule type" value="Genomic_DNA"/>
</dbReference>
<dbReference type="OrthoDB" id="341379at2"/>
<dbReference type="SUPFAM" id="SSF48403">
    <property type="entry name" value="Ankyrin repeat"/>
    <property type="match status" value="1"/>
</dbReference>
<sequence>MIKPLKILYIIFVMICYLPLASMRTKITKVNSKTVDQTVPLSALPNELLLEVLRNKLRMIIKSNNCFNPLNNVERFFFKILNIDKRFRDLRNELKTKNVARNLAKEYFAPKIINEKMSVSLEQLNEELKHILERPYNYENEQEAARLIIAGANPNLFISYYNNILQEVELVPILTFISKTGQFLNLIDILIDYGADIEYKNKNGNNALMFAAWSNHDHIVKLLLKRGANINAINNYQYSALLGLFCSIDSTNMLNIFKMGKADFALKDPEGNYNVLMLAIFDNCKKSVEFIVSQNLVDIDEQDSKGFTALMYAAQSGYYNIVEMLIQYKANVNLKNKDGLTAKDLAFKEGYYNIVLLFRS</sequence>
<dbReference type="HOGENOM" id="CLU_000134_57_0_7"/>
<dbReference type="eggNOG" id="COG0666">
    <property type="taxonomic scope" value="Bacteria"/>
</dbReference>